<evidence type="ECO:0000256" key="11">
    <source>
        <dbReference type="ARBA" id="ARBA00023268"/>
    </source>
</evidence>
<evidence type="ECO:0000259" key="14">
    <source>
        <dbReference type="Pfam" id="PF02882"/>
    </source>
</evidence>
<dbReference type="Pfam" id="PF00763">
    <property type="entry name" value="THF_DHG_CYH"/>
    <property type="match status" value="1"/>
</dbReference>
<evidence type="ECO:0000256" key="2">
    <source>
        <dbReference type="ARBA" id="ARBA00011738"/>
    </source>
</evidence>
<feature type="domain" description="Tetrahydrofolate dehydrogenase/cyclohydrolase catalytic" evidence="13">
    <location>
        <begin position="6"/>
        <end position="120"/>
    </location>
</feature>
<comment type="catalytic activity">
    <reaction evidence="12">
        <text>(6R)-5,10-methenyltetrahydrofolate + H2O = (6R)-10-formyltetrahydrofolate + H(+)</text>
        <dbReference type="Rhea" id="RHEA:23700"/>
        <dbReference type="ChEBI" id="CHEBI:15377"/>
        <dbReference type="ChEBI" id="CHEBI:15378"/>
        <dbReference type="ChEBI" id="CHEBI:57455"/>
        <dbReference type="ChEBI" id="CHEBI:195366"/>
        <dbReference type="EC" id="3.5.4.9"/>
    </reaction>
</comment>
<comment type="caution">
    <text evidence="15">The sequence shown here is derived from an EMBL/GenBank/DDBJ whole genome shotgun (WGS) entry which is preliminary data.</text>
</comment>
<name>A0A918RVU5_9GAMM</name>
<dbReference type="EC" id="3.5.4.9" evidence="12"/>
<dbReference type="FunFam" id="3.40.50.720:FF:000189">
    <property type="entry name" value="Bifunctional protein FolD"/>
    <property type="match status" value="1"/>
</dbReference>
<evidence type="ECO:0000313" key="15">
    <source>
        <dbReference type="EMBL" id="GHA12960.1"/>
    </source>
</evidence>
<comment type="pathway">
    <text evidence="1 12">One-carbon metabolism; tetrahydrofolate interconversion.</text>
</comment>
<gene>
    <name evidence="12 15" type="primary">folD</name>
    <name evidence="15" type="ORF">GCM10008090_23310</name>
</gene>
<dbReference type="InterPro" id="IPR036291">
    <property type="entry name" value="NAD(P)-bd_dom_sf"/>
</dbReference>
<protein>
    <recommendedName>
        <fullName evidence="12">Bifunctional protein FolD</fullName>
    </recommendedName>
    <domain>
        <recommendedName>
            <fullName evidence="12">Methylenetetrahydrofolate dehydrogenase</fullName>
            <ecNumber evidence="12">1.5.1.5</ecNumber>
        </recommendedName>
    </domain>
    <domain>
        <recommendedName>
            <fullName evidence="12">Methenyltetrahydrofolate cyclohydrolase</fullName>
            <ecNumber evidence="12">3.5.4.9</ecNumber>
        </recommendedName>
    </domain>
</protein>
<feature type="domain" description="Tetrahydrofolate dehydrogenase/cyclohydrolase NAD(P)-binding" evidence="14">
    <location>
        <begin position="139"/>
        <end position="289"/>
    </location>
</feature>
<dbReference type="InterPro" id="IPR020867">
    <property type="entry name" value="THF_DH/CycHdrlase_CS"/>
</dbReference>
<comment type="caution">
    <text evidence="12">Lacks conserved residue(s) required for the propagation of feature annotation.</text>
</comment>
<dbReference type="Proteomes" id="UP000614811">
    <property type="component" value="Unassembled WGS sequence"/>
</dbReference>
<organism evidence="15 16">
    <name type="scientific">Arenicella chitinivorans</name>
    <dbReference type="NCBI Taxonomy" id="1329800"/>
    <lineage>
        <taxon>Bacteria</taxon>
        <taxon>Pseudomonadati</taxon>
        <taxon>Pseudomonadota</taxon>
        <taxon>Gammaproteobacteria</taxon>
        <taxon>Arenicellales</taxon>
        <taxon>Arenicellaceae</taxon>
        <taxon>Arenicella</taxon>
    </lineage>
</organism>
<dbReference type="PANTHER" id="PTHR48099:SF5">
    <property type="entry name" value="C-1-TETRAHYDROFOLATE SYNTHASE, CYTOPLASMIC"/>
    <property type="match status" value="1"/>
</dbReference>
<keyword evidence="10 12" id="KW-0486">Methionine biosynthesis</keyword>
<dbReference type="PROSITE" id="PS00766">
    <property type="entry name" value="THF_DHG_CYH_1"/>
    <property type="match status" value="1"/>
</dbReference>
<evidence type="ECO:0000256" key="5">
    <source>
        <dbReference type="ARBA" id="ARBA00022755"/>
    </source>
</evidence>
<keyword evidence="8 12" id="KW-0560">Oxidoreductase</keyword>
<feature type="binding site" evidence="12">
    <location>
        <begin position="165"/>
        <end position="167"/>
    </location>
    <ligand>
        <name>NADP(+)</name>
        <dbReference type="ChEBI" id="CHEBI:58349"/>
    </ligand>
</feature>
<dbReference type="PROSITE" id="PS00767">
    <property type="entry name" value="THF_DHG_CYH_2"/>
    <property type="match status" value="1"/>
</dbReference>
<dbReference type="EC" id="1.5.1.5" evidence="12"/>
<dbReference type="GO" id="GO:0035999">
    <property type="term" value="P:tetrahydrofolate interconversion"/>
    <property type="evidence" value="ECO:0007669"/>
    <property type="project" value="UniProtKB-UniRule"/>
</dbReference>
<dbReference type="SUPFAM" id="SSF51735">
    <property type="entry name" value="NAD(P)-binding Rossmann-fold domains"/>
    <property type="match status" value="1"/>
</dbReference>
<dbReference type="EMBL" id="BMXA01000004">
    <property type="protein sequence ID" value="GHA12960.1"/>
    <property type="molecule type" value="Genomic_DNA"/>
</dbReference>
<proteinExistence type="inferred from homology"/>
<dbReference type="GO" id="GO:0004477">
    <property type="term" value="F:methenyltetrahydrofolate cyclohydrolase activity"/>
    <property type="evidence" value="ECO:0007669"/>
    <property type="project" value="UniProtKB-UniRule"/>
</dbReference>
<evidence type="ECO:0000256" key="12">
    <source>
        <dbReference type="HAMAP-Rule" id="MF_01576"/>
    </source>
</evidence>
<evidence type="ECO:0000256" key="8">
    <source>
        <dbReference type="ARBA" id="ARBA00023002"/>
    </source>
</evidence>
<comment type="subunit">
    <text evidence="2 12">Homodimer.</text>
</comment>
<evidence type="ECO:0000256" key="6">
    <source>
        <dbReference type="ARBA" id="ARBA00022801"/>
    </source>
</evidence>
<evidence type="ECO:0000256" key="4">
    <source>
        <dbReference type="ARBA" id="ARBA00022605"/>
    </source>
</evidence>
<evidence type="ECO:0000259" key="13">
    <source>
        <dbReference type="Pfam" id="PF00763"/>
    </source>
</evidence>
<dbReference type="SUPFAM" id="SSF53223">
    <property type="entry name" value="Aminoacid dehydrogenase-like, N-terminal domain"/>
    <property type="match status" value="1"/>
</dbReference>
<dbReference type="InterPro" id="IPR046346">
    <property type="entry name" value="Aminoacid_DH-like_N_sf"/>
</dbReference>
<keyword evidence="9 12" id="KW-0368">Histidine biosynthesis</keyword>
<evidence type="ECO:0000256" key="7">
    <source>
        <dbReference type="ARBA" id="ARBA00022857"/>
    </source>
</evidence>
<keyword evidence="16" id="KW-1185">Reference proteome</keyword>
<comment type="similarity">
    <text evidence="12">Belongs to the tetrahydrofolate dehydrogenase/cyclohydrolase family.</text>
</comment>
<dbReference type="GO" id="GO:0006164">
    <property type="term" value="P:purine nucleotide biosynthetic process"/>
    <property type="evidence" value="ECO:0007669"/>
    <property type="project" value="UniProtKB-KW"/>
</dbReference>
<dbReference type="InterPro" id="IPR020631">
    <property type="entry name" value="THF_DH/CycHdrlase_NAD-bd_dom"/>
</dbReference>
<dbReference type="RefSeq" id="WP_189401283.1">
    <property type="nucleotide sequence ID" value="NZ_BMXA01000004.1"/>
</dbReference>
<evidence type="ECO:0000256" key="3">
    <source>
        <dbReference type="ARBA" id="ARBA00022563"/>
    </source>
</evidence>
<dbReference type="InterPro" id="IPR020630">
    <property type="entry name" value="THF_DH/CycHdrlase_cat_dom"/>
</dbReference>
<dbReference type="Gene3D" id="3.40.50.720">
    <property type="entry name" value="NAD(P)-binding Rossmann-like Domain"/>
    <property type="match status" value="1"/>
</dbReference>
<dbReference type="GO" id="GO:0009086">
    <property type="term" value="P:methionine biosynthetic process"/>
    <property type="evidence" value="ECO:0007669"/>
    <property type="project" value="UniProtKB-KW"/>
</dbReference>
<keyword evidence="6 12" id="KW-0378">Hydrolase</keyword>
<evidence type="ECO:0000256" key="10">
    <source>
        <dbReference type="ARBA" id="ARBA00023167"/>
    </source>
</evidence>
<keyword evidence="11 12" id="KW-0511">Multifunctional enzyme</keyword>
<keyword evidence="4 12" id="KW-0028">Amino-acid biosynthesis</keyword>
<dbReference type="InterPro" id="IPR000672">
    <property type="entry name" value="THF_DH/CycHdrlase"/>
</dbReference>
<dbReference type="CDD" id="cd01080">
    <property type="entry name" value="NAD_bind_m-THF_DH_Cyclohyd"/>
    <property type="match status" value="1"/>
</dbReference>
<dbReference type="Gene3D" id="3.40.50.10860">
    <property type="entry name" value="Leucine Dehydrogenase, chain A, domain 1"/>
    <property type="match status" value="1"/>
</dbReference>
<keyword evidence="3 12" id="KW-0554">One-carbon metabolism</keyword>
<dbReference type="FunFam" id="3.40.50.10860:FF:000005">
    <property type="entry name" value="C-1-tetrahydrofolate synthase, cytoplasmic, putative"/>
    <property type="match status" value="1"/>
</dbReference>
<reference evidence="15" key="1">
    <citation type="journal article" date="2014" name="Int. J. Syst. Evol. Microbiol.">
        <title>Complete genome sequence of Corynebacterium casei LMG S-19264T (=DSM 44701T), isolated from a smear-ripened cheese.</title>
        <authorList>
            <consortium name="US DOE Joint Genome Institute (JGI-PGF)"/>
            <person name="Walter F."/>
            <person name="Albersmeier A."/>
            <person name="Kalinowski J."/>
            <person name="Ruckert C."/>
        </authorList>
    </citation>
    <scope>NUCLEOTIDE SEQUENCE</scope>
    <source>
        <strain evidence="15">KCTC 12711</strain>
    </source>
</reference>
<feature type="binding site" evidence="12">
    <location>
        <position position="235"/>
    </location>
    <ligand>
        <name>NADP(+)</name>
        <dbReference type="ChEBI" id="CHEBI:58349"/>
    </ligand>
</feature>
<keyword evidence="5 12" id="KW-0658">Purine biosynthesis</keyword>
<comment type="catalytic activity">
    <reaction evidence="12">
        <text>(6R)-5,10-methylene-5,6,7,8-tetrahydrofolate + NADP(+) = (6R)-5,10-methenyltetrahydrofolate + NADPH</text>
        <dbReference type="Rhea" id="RHEA:22812"/>
        <dbReference type="ChEBI" id="CHEBI:15636"/>
        <dbReference type="ChEBI" id="CHEBI:57455"/>
        <dbReference type="ChEBI" id="CHEBI:57783"/>
        <dbReference type="ChEBI" id="CHEBI:58349"/>
        <dbReference type="EC" id="1.5.1.5"/>
    </reaction>
</comment>
<accession>A0A918RVU5</accession>
<dbReference type="GO" id="GO:0004488">
    <property type="term" value="F:methylenetetrahydrofolate dehydrogenase (NADP+) activity"/>
    <property type="evidence" value="ECO:0007669"/>
    <property type="project" value="UniProtKB-UniRule"/>
</dbReference>
<dbReference type="HAMAP" id="MF_01576">
    <property type="entry name" value="THF_DHG_CYH"/>
    <property type="match status" value="1"/>
</dbReference>
<sequence>MSATVIDGKKIAQEIRNEAKAEAAALVEAGVQPCLVVVLVGADPASKAYVGSKVKACEETGIKSIKIEMPATASEQDLMTEIDRLNSDASVHGILVQLPLPMQMDEDRVTERIDPAKDVDGFHPENVGKLSIGIDCLTPCTPSGIPELITRSGIAMSGKHAVVIGRSNIVGKPMMNILVQKGEKANCTVTCCHSGTQDLKQFTQQADILIAAIGVPEFVTADMVKPGATVIDVGINRVDDTSAARGYRLVGDVDYASVAPVAGAITPVPGGVGPMTVAMLMKNTTKAARMIHGLASR</sequence>
<dbReference type="PANTHER" id="PTHR48099">
    <property type="entry name" value="C-1-TETRAHYDROFOLATE SYNTHASE, CYTOPLASMIC-RELATED"/>
    <property type="match status" value="1"/>
</dbReference>
<dbReference type="GO" id="GO:0000105">
    <property type="term" value="P:L-histidine biosynthetic process"/>
    <property type="evidence" value="ECO:0007669"/>
    <property type="project" value="UniProtKB-KW"/>
</dbReference>
<dbReference type="GO" id="GO:0005829">
    <property type="term" value="C:cytosol"/>
    <property type="evidence" value="ECO:0007669"/>
    <property type="project" value="TreeGrafter"/>
</dbReference>
<evidence type="ECO:0000313" key="16">
    <source>
        <dbReference type="Proteomes" id="UP000614811"/>
    </source>
</evidence>
<keyword evidence="7 12" id="KW-0521">NADP</keyword>
<dbReference type="AlphaFoldDB" id="A0A918RVU5"/>
<reference evidence="15" key="2">
    <citation type="submission" date="2020-09" db="EMBL/GenBank/DDBJ databases">
        <authorList>
            <person name="Sun Q."/>
            <person name="Kim S."/>
        </authorList>
    </citation>
    <scope>NUCLEOTIDE SEQUENCE</scope>
    <source>
        <strain evidence="15">KCTC 12711</strain>
    </source>
</reference>
<comment type="function">
    <text evidence="12">Catalyzes the oxidation of 5,10-methylenetetrahydrofolate to 5,10-methenyltetrahydrofolate and then the hydrolysis of 5,10-methenyltetrahydrofolate to 10-formyltetrahydrofolate.</text>
</comment>
<evidence type="ECO:0000256" key="1">
    <source>
        <dbReference type="ARBA" id="ARBA00004777"/>
    </source>
</evidence>
<dbReference type="PRINTS" id="PR00085">
    <property type="entry name" value="THFDHDRGNASE"/>
</dbReference>
<dbReference type="Pfam" id="PF02882">
    <property type="entry name" value="THF_DHG_CYH_C"/>
    <property type="match status" value="1"/>
</dbReference>
<evidence type="ECO:0000256" key="9">
    <source>
        <dbReference type="ARBA" id="ARBA00023102"/>
    </source>
</evidence>